<keyword evidence="4" id="KW-0509">mRNA transport</keyword>
<gene>
    <name evidence="5" type="ORF">RNJ44_03656</name>
</gene>
<dbReference type="Proteomes" id="UP001623330">
    <property type="component" value="Unassembled WGS sequence"/>
</dbReference>
<comment type="similarity">
    <text evidence="2 4">Belongs to the nucleoporin interacting component (NIC) family.</text>
</comment>
<evidence type="ECO:0000313" key="5">
    <source>
        <dbReference type="EMBL" id="KAL3233616.1"/>
    </source>
</evidence>
<keyword evidence="4" id="KW-0813">Transport</keyword>
<evidence type="ECO:0000256" key="2">
    <source>
        <dbReference type="ARBA" id="ARBA00010186"/>
    </source>
</evidence>
<keyword evidence="4" id="KW-0472">Membrane</keyword>
<keyword evidence="4" id="KW-0653">Protein transport</keyword>
<evidence type="ECO:0000256" key="3">
    <source>
        <dbReference type="ARBA" id="ARBA00023242"/>
    </source>
</evidence>
<dbReference type="EMBL" id="JBEVYD010000004">
    <property type="protein sequence ID" value="KAL3233616.1"/>
    <property type="molecule type" value="Genomic_DNA"/>
</dbReference>
<dbReference type="InterPro" id="IPR007231">
    <property type="entry name" value="Nucleoporin_int_Nup93/Nic96"/>
</dbReference>
<dbReference type="PANTHER" id="PTHR11225:SF4">
    <property type="entry name" value="NUCLEAR PORE COMPLEX PROTEIN NUP93"/>
    <property type="match status" value="1"/>
</dbReference>
<sequence length="847" mass="96401">MALNTNIPTDAGVQQSRNIIGRLVDDSRELPTSHSELGSIQLSINEIRRRAHELRSNKDESSDHSKAHYLLAASGLPLQDIDSSLQELKPKQILEQIVPRFQGSNLDAYLVNKKNESILFSIEHLLTDASHDFNNFVDDNLKMNWKDFENDVRGRFGINSNIKEMSNNDILESSKDHTPPSWGAKDSSVLNNGTSKVDVNANQLVREKFESYAKIIYLFNNSRISSSKFSLTAECLKLLEARSDFRTKHMLEAWKFLDSYDKSHGRAVSSKKYLEKQFFEYVDNLYKNKINEGLPTNINKITSFIQNKLRNSNGTWKTPNLMIVNGTPIWALIFYLLRAGLVDDALEVLFNNKSSFKKMEHSFIKFFKAYASSSTQELPSELSNELHTEYNQHIKSSLDGDPFRLAVYKIIGRCDLTNKNIPEVTMSIEDWLWLHLTLVKENYSNTDPIYEKFSLKDFQDIVTSYGSSKFPNQYLQVLLLSGLFELAIDYAYHINEMDAVHLAIGFANNGLLKVQTESSTMPELVSMGQQGYLLDFARLLGNYTKSFRYSDPRIASEYLSLIALVDDDKLVKICHAALRELVLETNEFSILLGRVNRDGSRVHGVIEERLQLLKLADENQFLHTITEQAARKADDDGRLFDSLLLYQLSEEYNIVISIINDILGGLLSNSDLQQNILEAEVNSVNDQQNPLILAGNLVNIYFANPEISKQISVKNRESCFLLLKLAEIRTAFQKSEWQYLLSQVEDLDILPFTGGQTIRRKAQEFSTLNANIMKCIPNLLVMTMTSISKLIHSLRESSFASVSIAQQISSLKTVAKNCMIYAGMIQYKMPREVYSVLIDLDVSLEIF</sequence>
<organism evidence="5 6">
    <name type="scientific">Nakaseomyces bracarensis</name>
    <dbReference type="NCBI Taxonomy" id="273131"/>
    <lineage>
        <taxon>Eukaryota</taxon>
        <taxon>Fungi</taxon>
        <taxon>Dikarya</taxon>
        <taxon>Ascomycota</taxon>
        <taxon>Saccharomycotina</taxon>
        <taxon>Saccharomycetes</taxon>
        <taxon>Saccharomycetales</taxon>
        <taxon>Saccharomycetaceae</taxon>
        <taxon>Nakaseomyces</taxon>
    </lineage>
</organism>
<reference evidence="5 6" key="1">
    <citation type="submission" date="2024-05" db="EMBL/GenBank/DDBJ databases">
        <title>Long read based assembly of the Candida bracarensis genome reveals expanded adhesin content.</title>
        <authorList>
            <person name="Marcet-Houben M."/>
            <person name="Ksiezopolska E."/>
            <person name="Gabaldon T."/>
        </authorList>
    </citation>
    <scope>NUCLEOTIDE SEQUENCE [LARGE SCALE GENOMIC DNA]</scope>
    <source>
        <strain evidence="5 6">CBM6</strain>
    </source>
</reference>
<protein>
    <recommendedName>
        <fullName evidence="4">Nuclear pore protein</fullName>
    </recommendedName>
</protein>
<dbReference type="Pfam" id="PF04097">
    <property type="entry name" value="Nic96"/>
    <property type="match status" value="1"/>
</dbReference>
<comment type="subcellular location">
    <subcellularLocation>
        <location evidence="1">Nucleus envelope</location>
    </subcellularLocation>
    <subcellularLocation>
        <location evidence="4">Nucleus</location>
        <location evidence="4">Nuclear pore complex</location>
    </subcellularLocation>
</comment>
<keyword evidence="3 4" id="KW-0539">Nucleus</keyword>
<evidence type="ECO:0000256" key="4">
    <source>
        <dbReference type="RuleBase" id="RU364035"/>
    </source>
</evidence>
<dbReference type="PANTHER" id="PTHR11225">
    <property type="entry name" value="NUCLEAR PORE COMPLEX PROTEIN NUP93 NUCLEOPORIN NUP93 DEAD EYE PROTEIN"/>
    <property type="match status" value="1"/>
</dbReference>
<evidence type="ECO:0000256" key="1">
    <source>
        <dbReference type="ARBA" id="ARBA00004259"/>
    </source>
</evidence>
<name>A0ABR4NXL0_9SACH</name>
<keyword evidence="6" id="KW-1185">Reference proteome</keyword>
<keyword evidence="4" id="KW-0906">Nuclear pore complex</keyword>
<evidence type="ECO:0000313" key="6">
    <source>
        <dbReference type="Proteomes" id="UP001623330"/>
    </source>
</evidence>
<comment type="caution">
    <text evidence="5">The sequence shown here is derived from an EMBL/GenBank/DDBJ whole genome shotgun (WGS) entry which is preliminary data.</text>
</comment>
<accession>A0ABR4NXL0</accession>
<keyword evidence="4" id="KW-0811">Translocation</keyword>
<proteinExistence type="inferred from homology"/>